<protein>
    <recommendedName>
        <fullName evidence="11">Tryptophan/tyrosine permease</fullName>
    </recommendedName>
</protein>
<evidence type="ECO:0000313" key="10">
    <source>
        <dbReference type="Proteomes" id="UP001187192"/>
    </source>
</evidence>
<dbReference type="PANTHER" id="PTHR32195:SF24">
    <property type="entry name" value="TRYPTOPHAN OR TYROSINE TRANSPORTER PROTEIN"/>
    <property type="match status" value="1"/>
</dbReference>
<evidence type="ECO:0000256" key="8">
    <source>
        <dbReference type="SAM" id="Phobius"/>
    </source>
</evidence>
<comment type="caution">
    <text evidence="9">The sequence shown here is derived from an EMBL/GenBank/DDBJ whole genome shotgun (WGS) entry which is preliminary data.</text>
</comment>
<feature type="transmembrane region" description="Helical" evidence="8">
    <location>
        <begin position="319"/>
        <end position="342"/>
    </location>
</feature>
<proteinExistence type="predicted"/>
<keyword evidence="10" id="KW-1185">Reference proteome</keyword>
<keyword evidence="5 8" id="KW-0812">Transmembrane</keyword>
<evidence type="ECO:0000256" key="2">
    <source>
        <dbReference type="ARBA" id="ARBA00022448"/>
    </source>
</evidence>
<keyword evidence="7 8" id="KW-0472">Membrane</keyword>
<evidence type="ECO:0000256" key="5">
    <source>
        <dbReference type="ARBA" id="ARBA00022692"/>
    </source>
</evidence>
<dbReference type="GO" id="GO:0005886">
    <property type="term" value="C:plasma membrane"/>
    <property type="evidence" value="ECO:0007669"/>
    <property type="project" value="UniProtKB-SubCell"/>
</dbReference>
<sequence>MYSQLLSSPTCLQLKRQIHPTTWFLQNTTINCIKFRSIKYHSCFFHPNQPQPKNKKTKKKKKKTVLVRASVDKAKSGLIPVREEPAVQGVAEKKKRGTIAGAVALIIGTSIGSGILALPQKALPAGLVPSSVSLIVCWAFLLVEALLLVEINVNLRRRKGMNEVEMSDLEVVSIRTMAQETLGDFGGTLATLTYVFLGYTSMVAYSSKSGEILFRLINLPAPVSGFIFTSIFTLLISLGGTRTTDQVNQLLTVSMTGLLVVIEVLAVVFGGWSGLVGSGDWGKVPATLPVIIFSLVYHDLAPVLCAYLGGDLTRLRISVFLGSLFPLVTLLVWDAITFGLSASAEQIFDPVDLLMSVQWSGVSFMVEAFSLLAIGTSLIGTLLGFSEFFKEQLAKISWGSASTPVLQRNDMIFRLRELWGKHKISFTAMSVVVVPSLFVSTAFPDAFSAATDFAGGYCMTMLYGVLPPAMAWAMFNKEQEDSEQKILSKARPVLVGAGLFACGIVAEQILFFGVTDRFISSNSSYSAEESPLYTRRSSQCVENKKANSQPVKICLACLERFLVMSSLG</sequence>
<evidence type="ECO:0000256" key="4">
    <source>
        <dbReference type="ARBA" id="ARBA00022519"/>
    </source>
</evidence>
<feature type="transmembrane region" description="Helical" evidence="8">
    <location>
        <begin position="250"/>
        <end position="272"/>
    </location>
</feature>
<dbReference type="PANTHER" id="PTHR32195">
    <property type="entry name" value="OS07G0662800 PROTEIN"/>
    <property type="match status" value="1"/>
</dbReference>
<dbReference type="InterPro" id="IPR018227">
    <property type="entry name" value="Amino_acid_transport_2"/>
</dbReference>
<feature type="transmembrane region" description="Helical" evidence="8">
    <location>
        <begin position="284"/>
        <end position="307"/>
    </location>
</feature>
<comment type="subcellular location">
    <subcellularLocation>
        <location evidence="1">Cell inner membrane</location>
        <topology evidence="1">Multi-pass membrane protein</topology>
    </subcellularLocation>
</comment>
<dbReference type="Pfam" id="PF03222">
    <property type="entry name" value="Trp_Tyr_perm"/>
    <property type="match status" value="1"/>
</dbReference>
<feature type="transmembrane region" description="Helical" evidence="8">
    <location>
        <begin position="217"/>
        <end position="238"/>
    </location>
</feature>
<evidence type="ECO:0008006" key="11">
    <source>
        <dbReference type="Google" id="ProtNLM"/>
    </source>
</evidence>
<keyword evidence="6 8" id="KW-1133">Transmembrane helix</keyword>
<organism evidence="9 10">
    <name type="scientific">Ficus carica</name>
    <name type="common">Common fig</name>
    <dbReference type="NCBI Taxonomy" id="3494"/>
    <lineage>
        <taxon>Eukaryota</taxon>
        <taxon>Viridiplantae</taxon>
        <taxon>Streptophyta</taxon>
        <taxon>Embryophyta</taxon>
        <taxon>Tracheophyta</taxon>
        <taxon>Spermatophyta</taxon>
        <taxon>Magnoliopsida</taxon>
        <taxon>eudicotyledons</taxon>
        <taxon>Gunneridae</taxon>
        <taxon>Pentapetalae</taxon>
        <taxon>rosids</taxon>
        <taxon>fabids</taxon>
        <taxon>Rosales</taxon>
        <taxon>Moraceae</taxon>
        <taxon>Ficeae</taxon>
        <taxon>Ficus</taxon>
    </lineage>
</organism>
<feature type="transmembrane region" description="Helical" evidence="8">
    <location>
        <begin position="185"/>
        <end position="205"/>
    </location>
</feature>
<name>A0AA88AF80_FICCA</name>
<keyword evidence="2" id="KW-0813">Transport</keyword>
<evidence type="ECO:0000256" key="7">
    <source>
        <dbReference type="ARBA" id="ARBA00023136"/>
    </source>
</evidence>
<keyword evidence="4" id="KW-0997">Cell inner membrane</keyword>
<dbReference type="Gene3D" id="1.20.1740.10">
    <property type="entry name" value="Amino acid/polyamine transporter I"/>
    <property type="match status" value="1"/>
</dbReference>
<feature type="transmembrane region" description="Helical" evidence="8">
    <location>
        <begin position="362"/>
        <end position="385"/>
    </location>
</feature>
<feature type="transmembrane region" description="Helical" evidence="8">
    <location>
        <begin position="130"/>
        <end position="149"/>
    </location>
</feature>
<dbReference type="Proteomes" id="UP001187192">
    <property type="component" value="Unassembled WGS sequence"/>
</dbReference>
<reference evidence="9" key="1">
    <citation type="submission" date="2023-07" db="EMBL/GenBank/DDBJ databases">
        <title>draft genome sequence of fig (Ficus carica).</title>
        <authorList>
            <person name="Takahashi T."/>
            <person name="Nishimura K."/>
        </authorList>
    </citation>
    <scope>NUCLEOTIDE SEQUENCE</scope>
</reference>
<evidence type="ECO:0000256" key="6">
    <source>
        <dbReference type="ARBA" id="ARBA00022989"/>
    </source>
</evidence>
<dbReference type="AlphaFoldDB" id="A0AA88AF80"/>
<evidence type="ECO:0000313" key="9">
    <source>
        <dbReference type="EMBL" id="GMN51095.1"/>
    </source>
</evidence>
<feature type="transmembrane region" description="Helical" evidence="8">
    <location>
        <begin position="454"/>
        <end position="473"/>
    </location>
</feature>
<feature type="transmembrane region" description="Helical" evidence="8">
    <location>
        <begin position="493"/>
        <end position="514"/>
    </location>
</feature>
<gene>
    <name evidence="9" type="ORF">TIFTF001_020252</name>
</gene>
<evidence type="ECO:0000256" key="3">
    <source>
        <dbReference type="ARBA" id="ARBA00022475"/>
    </source>
</evidence>
<keyword evidence="3" id="KW-1003">Cell membrane</keyword>
<evidence type="ECO:0000256" key="1">
    <source>
        <dbReference type="ARBA" id="ARBA00004429"/>
    </source>
</evidence>
<accession>A0AA88AF80</accession>
<feature type="transmembrane region" description="Helical" evidence="8">
    <location>
        <begin position="99"/>
        <end position="118"/>
    </location>
</feature>
<feature type="transmembrane region" description="Helical" evidence="8">
    <location>
        <begin position="424"/>
        <end position="442"/>
    </location>
</feature>
<dbReference type="GO" id="GO:0003333">
    <property type="term" value="P:amino acid transmembrane transport"/>
    <property type="evidence" value="ECO:0007669"/>
    <property type="project" value="InterPro"/>
</dbReference>
<dbReference type="EMBL" id="BTGU01000036">
    <property type="protein sequence ID" value="GMN51095.1"/>
    <property type="molecule type" value="Genomic_DNA"/>
</dbReference>
<dbReference type="Gramene" id="FCD_00021022-RA">
    <property type="protein sequence ID" value="FCD_00021022-RA:cds"/>
    <property type="gene ID" value="FCD_00021022"/>
</dbReference>